<evidence type="ECO:0000313" key="2">
    <source>
        <dbReference type="Proteomes" id="UP000821865"/>
    </source>
</evidence>
<proteinExistence type="predicted"/>
<evidence type="ECO:0000313" key="1">
    <source>
        <dbReference type="EMBL" id="KAH7949291.1"/>
    </source>
</evidence>
<dbReference type="EMBL" id="CM023474">
    <property type="protein sequence ID" value="KAH7949291.1"/>
    <property type="molecule type" value="Genomic_DNA"/>
</dbReference>
<gene>
    <name evidence="1" type="ORF">HPB49_007300</name>
</gene>
<dbReference type="Proteomes" id="UP000821865">
    <property type="component" value="Chromosome 5"/>
</dbReference>
<reference evidence="1" key="1">
    <citation type="submission" date="2020-05" db="EMBL/GenBank/DDBJ databases">
        <title>Large-scale comparative analyses of tick genomes elucidate their genetic diversity and vector capacities.</title>
        <authorList>
            <person name="Jia N."/>
            <person name="Wang J."/>
            <person name="Shi W."/>
            <person name="Du L."/>
            <person name="Sun Y."/>
            <person name="Zhan W."/>
            <person name="Jiang J."/>
            <person name="Wang Q."/>
            <person name="Zhang B."/>
            <person name="Ji P."/>
            <person name="Sakyi L.B."/>
            <person name="Cui X."/>
            <person name="Yuan T."/>
            <person name="Jiang B."/>
            <person name="Yang W."/>
            <person name="Lam T.T.-Y."/>
            <person name="Chang Q."/>
            <person name="Ding S."/>
            <person name="Wang X."/>
            <person name="Zhu J."/>
            <person name="Ruan X."/>
            <person name="Zhao L."/>
            <person name="Wei J."/>
            <person name="Que T."/>
            <person name="Du C."/>
            <person name="Cheng J."/>
            <person name="Dai P."/>
            <person name="Han X."/>
            <person name="Huang E."/>
            <person name="Gao Y."/>
            <person name="Liu J."/>
            <person name="Shao H."/>
            <person name="Ye R."/>
            <person name="Li L."/>
            <person name="Wei W."/>
            <person name="Wang X."/>
            <person name="Wang C."/>
            <person name="Yang T."/>
            <person name="Huo Q."/>
            <person name="Li W."/>
            <person name="Guo W."/>
            <person name="Chen H."/>
            <person name="Zhou L."/>
            <person name="Ni X."/>
            <person name="Tian J."/>
            <person name="Zhou Y."/>
            <person name="Sheng Y."/>
            <person name="Liu T."/>
            <person name="Pan Y."/>
            <person name="Xia L."/>
            <person name="Li J."/>
            <person name="Zhao F."/>
            <person name="Cao W."/>
        </authorList>
    </citation>
    <scope>NUCLEOTIDE SEQUENCE</scope>
    <source>
        <strain evidence="1">Dsil-2018</strain>
    </source>
</reference>
<name>A0ACB8CQE2_DERSI</name>
<organism evidence="1 2">
    <name type="scientific">Dermacentor silvarum</name>
    <name type="common">Tick</name>
    <dbReference type="NCBI Taxonomy" id="543639"/>
    <lineage>
        <taxon>Eukaryota</taxon>
        <taxon>Metazoa</taxon>
        <taxon>Ecdysozoa</taxon>
        <taxon>Arthropoda</taxon>
        <taxon>Chelicerata</taxon>
        <taxon>Arachnida</taxon>
        <taxon>Acari</taxon>
        <taxon>Parasitiformes</taxon>
        <taxon>Ixodida</taxon>
        <taxon>Ixodoidea</taxon>
        <taxon>Ixodidae</taxon>
        <taxon>Rhipicephalinae</taxon>
        <taxon>Dermacentor</taxon>
    </lineage>
</organism>
<accession>A0ACB8CQE2</accession>
<comment type="caution">
    <text evidence="1">The sequence shown here is derived from an EMBL/GenBank/DDBJ whole genome shotgun (WGS) entry which is preliminary data.</text>
</comment>
<sequence>MNQMEESIKATVEGLTLVTDPATPRRQDNSVCDDSTPDLTFAKTIKSIGCLNTQHDRGNDHYIIEIQLNGGPDKRRGKQLKLVDWMKFKKTREKRNVETIRDIDQWTANLKEDISKLMQVIPQEAQKRQTAGSRT</sequence>
<keyword evidence="2" id="KW-1185">Reference proteome</keyword>
<protein>
    <submittedName>
        <fullName evidence="1">Uncharacterized protein</fullName>
    </submittedName>
</protein>